<dbReference type="Proteomes" id="UP000030351">
    <property type="component" value="Unassembled WGS sequence"/>
</dbReference>
<accession>A0A0A3YK73</accession>
<dbReference type="OrthoDB" id="5570892at2"/>
<organism evidence="1 2">
    <name type="scientific">Erwinia typographi</name>
    <dbReference type="NCBI Taxonomy" id="371042"/>
    <lineage>
        <taxon>Bacteria</taxon>
        <taxon>Pseudomonadati</taxon>
        <taxon>Pseudomonadota</taxon>
        <taxon>Gammaproteobacteria</taxon>
        <taxon>Enterobacterales</taxon>
        <taxon>Erwiniaceae</taxon>
        <taxon>Erwinia</taxon>
    </lineage>
</organism>
<name>A0A0A3YK73_9GAMM</name>
<dbReference type="RefSeq" id="WP_034898734.1">
    <property type="nucleotide sequence ID" value="NZ_JRUQ01000080.1"/>
</dbReference>
<gene>
    <name evidence="1" type="ORF">NG99_24295</name>
</gene>
<evidence type="ECO:0000313" key="1">
    <source>
        <dbReference type="EMBL" id="KGT87005.1"/>
    </source>
</evidence>
<sequence>MSKLDKEPIRGLDDKETALLIDALTALRAERGKAWNIACDIAQVANKRPPELKRYGIDEITRLARRLGARKTHWLD</sequence>
<proteinExistence type="predicted"/>
<dbReference type="eggNOG" id="ENOG502ZV4Q">
    <property type="taxonomic scope" value="Bacteria"/>
</dbReference>
<dbReference type="AlphaFoldDB" id="A0A0A3YK73"/>
<protein>
    <submittedName>
        <fullName evidence="1">Uncharacterized protein</fullName>
    </submittedName>
</protein>
<evidence type="ECO:0000313" key="2">
    <source>
        <dbReference type="Proteomes" id="UP000030351"/>
    </source>
</evidence>
<comment type="caution">
    <text evidence="1">The sequence shown here is derived from an EMBL/GenBank/DDBJ whole genome shotgun (WGS) entry which is preliminary data.</text>
</comment>
<reference evidence="1 2" key="1">
    <citation type="submission" date="2014-10" db="EMBL/GenBank/DDBJ databases">
        <title>Genome sequence of Erwinia typographi M043b.</title>
        <authorList>
            <person name="Chan K.-G."/>
            <person name="Tan W.-S."/>
        </authorList>
    </citation>
    <scope>NUCLEOTIDE SEQUENCE [LARGE SCALE GENOMIC DNA]</scope>
    <source>
        <strain evidence="1 2">M043b</strain>
    </source>
</reference>
<dbReference type="EMBL" id="JRUQ01000080">
    <property type="protein sequence ID" value="KGT87005.1"/>
    <property type="molecule type" value="Genomic_DNA"/>
</dbReference>
<keyword evidence="2" id="KW-1185">Reference proteome</keyword>